<evidence type="ECO:0000259" key="1">
    <source>
        <dbReference type="PROSITE" id="PS50943"/>
    </source>
</evidence>
<protein>
    <submittedName>
        <fullName evidence="2">Transcriptional regulator with XRE-family HTH domain</fullName>
    </submittedName>
</protein>
<dbReference type="InterPro" id="IPR010982">
    <property type="entry name" value="Lambda_DNA-bd_dom_sf"/>
</dbReference>
<dbReference type="InterPro" id="IPR001387">
    <property type="entry name" value="Cro/C1-type_HTH"/>
</dbReference>
<dbReference type="GO" id="GO:0003677">
    <property type="term" value="F:DNA binding"/>
    <property type="evidence" value="ECO:0007669"/>
    <property type="project" value="InterPro"/>
</dbReference>
<dbReference type="PROSITE" id="PS50943">
    <property type="entry name" value="HTH_CROC1"/>
    <property type="match status" value="1"/>
</dbReference>
<keyword evidence="3" id="KW-1185">Reference proteome</keyword>
<proteinExistence type="predicted"/>
<name>A0A7W5DK42_9GAMM</name>
<dbReference type="CDD" id="cd00093">
    <property type="entry name" value="HTH_XRE"/>
    <property type="match status" value="1"/>
</dbReference>
<dbReference type="Proteomes" id="UP000563050">
    <property type="component" value="Unassembled WGS sequence"/>
</dbReference>
<accession>A0A7W5DK42</accession>
<comment type="caution">
    <text evidence="2">The sequence shown here is derived from an EMBL/GenBank/DDBJ whole genome shotgun (WGS) entry which is preliminary data.</text>
</comment>
<dbReference type="EMBL" id="JACHXQ010000005">
    <property type="protein sequence ID" value="MBB3184402.1"/>
    <property type="molecule type" value="Genomic_DNA"/>
</dbReference>
<sequence>MKSEGERKGVFAERLKQACISRYGREHGIASRLADDVGVSIQSTSKWLRGLTRPKAEYVKVIAAKLGVASHWLSGETHEAPEHLADIPDEPLELASEAARIVFPLIEKLKPEADHATRDELFRHAYLELKVGRESRAVAGDVAARLM</sequence>
<dbReference type="Gene3D" id="1.10.260.40">
    <property type="entry name" value="lambda repressor-like DNA-binding domains"/>
    <property type="match status" value="1"/>
</dbReference>
<dbReference type="AlphaFoldDB" id="A0A7W5DK42"/>
<dbReference type="RefSeq" id="WP_183314238.1">
    <property type="nucleotide sequence ID" value="NZ_JACHXQ010000005.1"/>
</dbReference>
<evidence type="ECO:0000313" key="3">
    <source>
        <dbReference type="Proteomes" id="UP000563050"/>
    </source>
</evidence>
<evidence type="ECO:0000313" key="2">
    <source>
        <dbReference type="EMBL" id="MBB3184402.1"/>
    </source>
</evidence>
<feature type="domain" description="HTH cro/C1-type" evidence="1">
    <location>
        <begin position="33"/>
        <end position="73"/>
    </location>
</feature>
<dbReference type="Pfam" id="PF01381">
    <property type="entry name" value="HTH_3"/>
    <property type="match status" value="1"/>
</dbReference>
<reference evidence="2 3" key="1">
    <citation type="submission" date="2020-08" db="EMBL/GenBank/DDBJ databases">
        <title>Genomic Encyclopedia of Type Strains, Phase III (KMG-III): the genomes of soil and plant-associated and newly described type strains.</title>
        <authorList>
            <person name="Whitman W."/>
        </authorList>
    </citation>
    <scope>NUCLEOTIDE SEQUENCE [LARGE SCALE GENOMIC DNA]</scope>
    <source>
        <strain evidence="2 3">CECT 7341</strain>
    </source>
</reference>
<organism evidence="2 3">
    <name type="scientific">Halomonas fontilapidosi</name>
    <dbReference type="NCBI Taxonomy" id="616675"/>
    <lineage>
        <taxon>Bacteria</taxon>
        <taxon>Pseudomonadati</taxon>
        <taxon>Pseudomonadota</taxon>
        <taxon>Gammaproteobacteria</taxon>
        <taxon>Oceanospirillales</taxon>
        <taxon>Halomonadaceae</taxon>
        <taxon>Halomonas</taxon>
    </lineage>
</organism>
<dbReference type="SUPFAM" id="SSF47413">
    <property type="entry name" value="lambda repressor-like DNA-binding domains"/>
    <property type="match status" value="1"/>
</dbReference>
<gene>
    <name evidence="2" type="ORF">FHR95_001963</name>
</gene>